<feature type="region of interest" description="Disordered" evidence="1">
    <location>
        <begin position="1"/>
        <end position="23"/>
    </location>
</feature>
<proteinExistence type="predicted"/>
<dbReference type="EMBL" id="CP093347">
    <property type="protein sequence ID" value="WOH02372.1"/>
    <property type="molecule type" value="Genomic_DNA"/>
</dbReference>
<sequence length="61" mass="6344">MTETNMISGVGQSGISSANGTMMPTPGMGQQGQYLNFFTVLVLASGFLPGKSCECIKKCGH</sequence>
<name>A0A164ZDK5_DAUCS</name>
<organism evidence="2">
    <name type="scientific">Daucus carota subsp. sativus</name>
    <name type="common">Carrot</name>
    <dbReference type="NCBI Taxonomy" id="79200"/>
    <lineage>
        <taxon>Eukaryota</taxon>
        <taxon>Viridiplantae</taxon>
        <taxon>Streptophyta</taxon>
        <taxon>Embryophyta</taxon>
        <taxon>Tracheophyta</taxon>
        <taxon>Spermatophyta</taxon>
        <taxon>Magnoliopsida</taxon>
        <taxon>eudicotyledons</taxon>
        <taxon>Gunneridae</taxon>
        <taxon>Pentapetalae</taxon>
        <taxon>asterids</taxon>
        <taxon>campanulids</taxon>
        <taxon>Apiales</taxon>
        <taxon>Apiaceae</taxon>
        <taxon>Apioideae</taxon>
        <taxon>Scandiceae</taxon>
        <taxon>Daucinae</taxon>
        <taxon>Daucus</taxon>
        <taxon>Daucus sect. Daucus</taxon>
    </lineage>
</organism>
<protein>
    <submittedName>
        <fullName evidence="2">Uncharacterized protein</fullName>
    </submittedName>
</protein>
<accession>A0A164ZDK5</accession>
<reference evidence="3" key="2">
    <citation type="submission" date="2022-03" db="EMBL/GenBank/DDBJ databases">
        <title>Draft title - Genomic analysis of global carrot germplasm unveils the trajectory of domestication and the origin of high carotenoid orange carrot.</title>
        <authorList>
            <person name="Iorizzo M."/>
            <person name="Ellison S."/>
            <person name="Senalik D."/>
            <person name="Macko-Podgorni A."/>
            <person name="Grzebelus D."/>
            <person name="Bostan H."/>
            <person name="Rolling W."/>
            <person name="Curaba J."/>
            <person name="Simon P."/>
        </authorList>
    </citation>
    <scope>NUCLEOTIDE SEQUENCE</scope>
    <source>
        <tissue evidence="3">Leaf</tissue>
    </source>
</reference>
<feature type="compositionally biased region" description="Polar residues" evidence="1">
    <location>
        <begin position="13"/>
        <end position="22"/>
    </location>
</feature>
<dbReference type="Proteomes" id="UP000077755">
    <property type="component" value="Chromosome 5"/>
</dbReference>
<gene>
    <name evidence="2" type="ORF">DCAR_019016</name>
    <name evidence="3" type="ORF">DCAR_0521761</name>
</gene>
<dbReference type="EMBL" id="LNRQ01000005">
    <property type="protein sequence ID" value="KZM95774.1"/>
    <property type="molecule type" value="Genomic_DNA"/>
</dbReference>
<dbReference type="AlphaFoldDB" id="A0A164ZDK5"/>
<evidence type="ECO:0000256" key="1">
    <source>
        <dbReference type="SAM" id="MobiDB-lite"/>
    </source>
</evidence>
<dbReference type="Gramene" id="KZM95774">
    <property type="protein sequence ID" value="KZM95774"/>
    <property type="gene ID" value="DCAR_019016"/>
</dbReference>
<keyword evidence="4" id="KW-1185">Reference proteome</keyword>
<reference evidence="2" key="1">
    <citation type="journal article" date="2016" name="Nat. Genet.">
        <title>A high-quality carrot genome assembly provides new insights into carotenoid accumulation and asterid genome evolution.</title>
        <authorList>
            <person name="Iorizzo M."/>
            <person name="Ellison S."/>
            <person name="Senalik D."/>
            <person name="Zeng P."/>
            <person name="Satapoomin P."/>
            <person name="Huang J."/>
            <person name="Bowman M."/>
            <person name="Iovene M."/>
            <person name="Sanseverino W."/>
            <person name="Cavagnaro P."/>
            <person name="Yildiz M."/>
            <person name="Macko-Podgorni A."/>
            <person name="Moranska E."/>
            <person name="Grzebelus E."/>
            <person name="Grzebelus D."/>
            <person name="Ashrafi H."/>
            <person name="Zheng Z."/>
            <person name="Cheng S."/>
            <person name="Spooner D."/>
            <person name="Van Deynze A."/>
            <person name="Simon P."/>
        </authorList>
    </citation>
    <scope>NUCLEOTIDE SEQUENCE [LARGE SCALE GENOMIC DNA]</scope>
    <source>
        <tissue evidence="2">Leaf</tissue>
    </source>
</reference>
<evidence type="ECO:0000313" key="3">
    <source>
        <dbReference type="EMBL" id="WOH02372.1"/>
    </source>
</evidence>
<evidence type="ECO:0000313" key="2">
    <source>
        <dbReference type="EMBL" id="KZM95774.1"/>
    </source>
</evidence>
<evidence type="ECO:0000313" key="4">
    <source>
        <dbReference type="Proteomes" id="UP000077755"/>
    </source>
</evidence>